<gene>
    <name evidence="1" type="ORF">CDAR_53241</name>
</gene>
<evidence type="ECO:0000313" key="1">
    <source>
        <dbReference type="EMBL" id="GIY18956.1"/>
    </source>
</evidence>
<keyword evidence="2" id="KW-1185">Reference proteome</keyword>
<dbReference type="AlphaFoldDB" id="A0AAV4RF53"/>
<dbReference type="Proteomes" id="UP001054837">
    <property type="component" value="Unassembled WGS sequence"/>
</dbReference>
<sequence>MRIFGITFIDTSFQVPQNPLSFRYSKIPYLSGTPKSPSFRYPNLQVPQNPPSFKYHNLQVPQNQVPQNPPSFRYPNP</sequence>
<name>A0AAV4RF53_9ARAC</name>
<accession>A0AAV4RF53</accession>
<proteinExistence type="predicted"/>
<protein>
    <submittedName>
        <fullName evidence="1">Uncharacterized protein</fullName>
    </submittedName>
</protein>
<evidence type="ECO:0000313" key="2">
    <source>
        <dbReference type="Proteomes" id="UP001054837"/>
    </source>
</evidence>
<comment type="caution">
    <text evidence="1">The sequence shown here is derived from an EMBL/GenBank/DDBJ whole genome shotgun (WGS) entry which is preliminary data.</text>
</comment>
<dbReference type="EMBL" id="BPLQ01005988">
    <property type="protein sequence ID" value="GIY18956.1"/>
    <property type="molecule type" value="Genomic_DNA"/>
</dbReference>
<reference evidence="1 2" key="1">
    <citation type="submission" date="2021-06" db="EMBL/GenBank/DDBJ databases">
        <title>Caerostris darwini draft genome.</title>
        <authorList>
            <person name="Kono N."/>
            <person name="Arakawa K."/>
        </authorList>
    </citation>
    <scope>NUCLEOTIDE SEQUENCE [LARGE SCALE GENOMIC DNA]</scope>
</reference>
<organism evidence="1 2">
    <name type="scientific">Caerostris darwini</name>
    <dbReference type="NCBI Taxonomy" id="1538125"/>
    <lineage>
        <taxon>Eukaryota</taxon>
        <taxon>Metazoa</taxon>
        <taxon>Ecdysozoa</taxon>
        <taxon>Arthropoda</taxon>
        <taxon>Chelicerata</taxon>
        <taxon>Arachnida</taxon>
        <taxon>Araneae</taxon>
        <taxon>Araneomorphae</taxon>
        <taxon>Entelegynae</taxon>
        <taxon>Araneoidea</taxon>
        <taxon>Araneidae</taxon>
        <taxon>Caerostris</taxon>
    </lineage>
</organism>